<evidence type="ECO:0000313" key="2">
    <source>
        <dbReference type="Proteomes" id="UP001165186"/>
    </source>
</evidence>
<dbReference type="EMBL" id="BSXG01000028">
    <property type="protein sequence ID" value="GME26468.1"/>
    <property type="molecule type" value="Genomic_DNA"/>
</dbReference>
<protein>
    <submittedName>
        <fullName evidence="1">Uncharacterized protein</fullName>
    </submittedName>
</protein>
<reference evidence="1" key="1">
    <citation type="submission" date="2024-09" db="EMBL/GenBank/DDBJ databases">
        <title>Draft Genome Sequences of Neofusicoccum parvum.</title>
        <authorList>
            <person name="Ashida A."/>
            <person name="Camagna M."/>
            <person name="Tanaka A."/>
            <person name="Takemoto D."/>
        </authorList>
    </citation>
    <scope>NUCLEOTIDE SEQUENCE</scope>
    <source>
        <strain evidence="1">PPO83</strain>
    </source>
</reference>
<keyword evidence="2" id="KW-1185">Reference proteome</keyword>
<organism evidence="1 2">
    <name type="scientific">Neofusicoccum parvum</name>
    <dbReference type="NCBI Taxonomy" id="310453"/>
    <lineage>
        <taxon>Eukaryota</taxon>
        <taxon>Fungi</taxon>
        <taxon>Dikarya</taxon>
        <taxon>Ascomycota</taxon>
        <taxon>Pezizomycotina</taxon>
        <taxon>Dothideomycetes</taxon>
        <taxon>Dothideomycetes incertae sedis</taxon>
        <taxon>Botryosphaeriales</taxon>
        <taxon>Botryosphaeriaceae</taxon>
        <taxon>Neofusicoccum</taxon>
    </lineage>
</organism>
<proteinExistence type="predicted"/>
<sequence>MSRTSSLPSYKSDLGSVDTDDAPPAYEEDADSSDVVVDGFREYTPSVTTVFTPDSSIPDVSPRPSFETMRDPPEAEITESTGLDRDRKN</sequence>
<dbReference type="Proteomes" id="UP001165186">
    <property type="component" value="Unassembled WGS sequence"/>
</dbReference>
<name>A0ACB5S192_9PEZI</name>
<evidence type="ECO:0000313" key="1">
    <source>
        <dbReference type="EMBL" id="GME26468.1"/>
    </source>
</evidence>
<gene>
    <name evidence="1" type="primary">g8828</name>
    <name evidence="1" type="ORF">NpPPO83_00008828</name>
</gene>
<accession>A0ACB5S192</accession>
<comment type="caution">
    <text evidence="1">The sequence shown here is derived from an EMBL/GenBank/DDBJ whole genome shotgun (WGS) entry which is preliminary data.</text>
</comment>